<evidence type="ECO:0000313" key="2">
    <source>
        <dbReference type="Proteomes" id="UP000192505"/>
    </source>
</evidence>
<protein>
    <submittedName>
        <fullName evidence="1">Uncharacterized protein</fullName>
    </submittedName>
</protein>
<gene>
    <name evidence="1" type="ORF">BWK72_07500</name>
</gene>
<dbReference type="EMBL" id="MTEI01000003">
    <property type="protein sequence ID" value="OQW88788.1"/>
    <property type="molecule type" value="Genomic_DNA"/>
</dbReference>
<accession>A0A1W9KW43</accession>
<dbReference type="AlphaFoldDB" id="A0A1W9KW43"/>
<evidence type="ECO:0000313" key="1">
    <source>
        <dbReference type="EMBL" id="OQW88788.1"/>
    </source>
</evidence>
<reference evidence="1 2" key="1">
    <citation type="submission" date="2017-01" db="EMBL/GenBank/DDBJ databases">
        <title>Novel large sulfur bacteria in the metagenomes of groundwater-fed chemosynthetic microbial mats in the Lake Huron basin.</title>
        <authorList>
            <person name="Sharrar A.M."/>
            <person name="Flood B.E."/>
            <person name="Bailey J.V."/>
            <person name="Jones D.S."/>
            <person name="Biddanda B."/>
            <person name="Ruberg S.A."/>
            <person name="Marcus D.N."/>
            <person name="Dick G.J."/>
        </authorList>
    </citation>
    <scope>NUCLEOTIDE SEQUENCE [LARGE SCALE GENOMIC DNA]</scope>
    <source>
        <strain evidence="1">A7</strain>
    </source>
</reference>
<dbReference type="Proteomes" id="UP000192505">
    <property type="component" value="Unassembled WGS sequence"/>
</dbReference>
<organism evidence="1 2">
    <name type="scientific">Rhodoferax ferrireducens</name>
    <dbReference type="NCBI Taxonomy" id="192843"/>
    <lineage>
        <taxon>Bacteria</taxon>
        <taxon>Pseudomonadati</taxon>
        <taxon>Pseudomonadota</taxon>
        <taxon>Betaproteobacteria</taxon>
        <taxon>Burkholderiales</taxon>
        <taxon>Comamonadaceae</taxon>
        <taxon>Rhodoferax</taxon>
    </lineage>
</organism>
<comment type="caution">
    <text evidence="1">The sequence shown here is derived from an EMBL/GenBank/DDBJ whole genome shotgun (WGS) entry which is preliminary data.</text>
</comment>
<proteinExistence type="predicted"/>
<name>A0A1W9KW43_9BURK</name>
<sequence>MKISGFEWGDGNWPKCGKPVFLRKEIEQVLVGRPAMMPYRKTMIRPISARYKYQKEIDHYESTTQTDANSCY</sequence>